<gene>
    <name evidence="1" type="ORF">P5G50_01160</name>
</gene>
<evidence type="ECO:0000313" key="1">
    <source>
        <dbReference type="EMBL" id="MDN4613045.1"/>
    </source>
</evidence>
<comment type="caution">
    <text evidence="1">The sequence shown here is derived from an EMBL/GenBank/DDBJ whole genome shotgun (WGS) entry which is preliminary data.</text>
</comment>
<protein>
    <submittedName>
        <fullName evidence="1">Uncharacterized protein</fullName>
    </submittedName>
</protein>
<evidence type="ECO:0000313" key="2">
    <source>
        <dbReference type="Proteomes" id="UP001174208"/>
    </source>
</evidence>
<dbReference type="Proteomes" id="UP001174208">
    <property type="component" value="Unassembled WGS sequence"/>
</dbReference>
<proteinExistence type="predicted"/>
<organism evidence="1 2">
    <name type="scientific">Leifsonia williamsii</name>
    <dbReference type="NCBI Taxonomy" id="3035919"/>
    <lineage>
        <taxon>Bacteria</taxon>
        <taxon>Bacillati</taxon>
        <taxon>Actinomycetota</taxon>
        <taxon>Actinomycetes</taxon>
        <taxon>Micrococcales</taxon>
        <taxon>Microbacteriaceae</taxon>
        <taxon>Leifsonia</taxon>
    </lineage>
</organism>
<name>A0ABT8K6G8_9MICO</name>
<reference evidence="1" key="1">
    <citation type="submission" date="2023-06" db="EMBL/GenBank/DDBJ databases">
        <title>MT1 and MT2 Draft Genomes of Novel Species.</title>
        <authorList>
            <person name="Venkateswaran K."/>
        </authorList>
    </citation>
    <scope>NUCLEOTIDE SEQUENCE</scope>
    <source>
        <strain evidence="1">F6_8S_P_1B</strain>
    </source>
</reference>
<dbReference type="EMBL" id="JAROCF010000001">
    <property type="protein sequence ID" value="MDN4613045.1"/>
    <property type="molecule type" value="Genomic_DNA"/>
</dbReference>
<accession>A0ABT8K6G8</accession>
<keyword evidence="2" id="KW-1185">Reference proteome</keyword>
<sequence>MADTHALDSFVKITGMTRTKSQGLYIYVKRLKTISPRVGIRVAIMQPRASRSTAALDSWAISGAPGSETLITQFPRKIGVFRVVLSLAAPGLYEERSTMQLNAPPTFIATTRVTPALVVSNIVAQHLPGIALMFFPQVKLVKVSGYVIEGWALYKDIEQAFSGALRGCPPLRAGQVITSTSSVKQIGPSVQVWLTTRIWTSQANKDRGLTPACTLTTKLTEYS</sequence>
<dbReference type="RefSeq" id="WP_301209859.1">
    <property type="nucleotide sequence ID" value="NZ_JAROCF010000001.1"/>
</dbReference>